<proteinExistence type="predicted"/>
<gene>
    <name evidence="12" type="primary">GUCA1A</name>
</gene>
<accession>A0A6I9WYS1</accession>
<organism evidence="11 12">
    <name type="scientific">Thamnophis sirtalis</name>
    <dbReference type="NCBI Taxonomy" id="35019"/>
    <lineage>
        <taxon>Eukaryota</taxon>
        <taxon>Metazoa</taxon>
        <taxon>Chordata</taxon>
        <taxon>Craniata</taxon>
        <taxon>Vertebrata</taxon>
        <taxon>Euteleostomi</taxon>
        <taxon>Lepidosauria</taxon>
        <taxon>Squamata</taxon>
        <taxon>Bifurcata</taxon>
        <taxon>Unidentata</taxon>
        <taxon>Episquamata</taxon>
        <taxon>Toxicofera</taxon>
        <taxon>Serpentes</taxon>
        <taxon>Colubroidea</taxon>
        <taxon>Colubridae</taxon>
        <taxon>Natricinae</taxon>
        <taxon>Thamnophis</taxon>
    </lineage>
</organism>
<dbReference type="RefSeq" id="XP_013907291.1">
    <property type="nucleotide sequence ID" value="XM_014051816.1"/>
</dbReference>
<dbReference type="GeneID" id="106537599"/>
<dbReference type="PANTHER" id="PTHR23055:SF13">
    <property type="entry name" value="GUANYLYL CYCLASE-ACTIVATING PROTEIN 1"/>
    <property type="match status" value="1"/>
</dbReference>
<evidence type="ECO:0000256" key="9">
    <source>
        <dbReference type="ARBA" id="ARBA00033141"/>
    </source>
</evidence>
<dbReference type="FunFam" id="1.10.238.10:FF:000083">
    <property type="entry name" value="guanylyl cyclase-activating protein 1"/>
    <property type="match status" value="1"/>
</dbReference>
<dbReference type="Gene3D" id="1.10.238.10">
    <property type="entry name" value="EF-hand"/>
    <property type="match status" value="1"/>
</dbReference>
<feature type="domain" description="EF-hand" evidence="10">
    <location>
        <begin position="162"/>
        <end position="197"/>
    </location>
</feature>
<dbReference type="PROSITE" id="PS00018">
    <property type="entry name" value="EF_HAND_1"/>
    <property type="match status" value="2"/>
</dbReference>
<evidence type="ECO:0000256" key="1">
    <source>
        <dbReference type="ARBA" id="ARBA00014955"/>
    </source>
</evidence>
<evidence type="ECO:0000256" key="7">
    <source>
        <dbReference type="ARBA" id="ARBA00023288"/>
    </source>
</evidence>
<keyword evidence="11" id="KW-1185">Reference proteome</keyword>
<dbReference type="GO" id="GO:0005509">
    <property type="term" value="F:calcium ion binding"/>
    <property type="evidence" value="ECO:0007669"/>
    <property type="project" value="InterPro"/>
</dbReference>
<evidence type="ECO:0000256" key="5">
    <source>
        <dbReference type="ARBA" id="ARBA00022737"/>
    </source>
</evidence>
<protein>
    <recommendedName>
        <fullName evidence="1">Guanylyl cyclase-activating protein 1</fullName>
    </recommendedName>
    <alternativeName>
        <fullName evidence="9">Guanylate cyclase activator 1A</fullName>
    </alternativeName>
</protein>
<evidence type="ECO:0000256" key="2">
    <source>
        <dbReference type="ARBA" id="ARBA00022606"/>
    </source>
</evidence>
<keyword evidence="4" id="KW-0479">Metal-binding</keyword>
<dbReference type="SMART" id="SM00054">
    <property type="entry name" value="EFh"/>
    <property type="match status" value="3"/>
</dbReference>
<evidence type="ECO:0000256" key="3">
    <source>
        <dbReference type="ARBA" id="ARBA00022707"/>
    </source>
</evidence>
<dbReference type="Pfam" id="PF22581">
    <property type="entry name" value="CIMIP3"/>
    <property type="match status" value="1"/>
</dbReference>
<dbReference type="GO" id="GO:0008048">
    <property type="term" value="F:calcium sensitive guanylate cyclase activator activity"/>
    <property type="evidence" value="ECO:0007669"/>
    <property type="project" value="TreeGrafter"/>
</dbReference>
<dbReference type="InterPro" id="IPR028846">
    <property type="entry name" value="Recoverin"/>
</dbReference>
<evidence type="ECO:0000256" key="8">
    <source>
        <dbReference type="ARBA" id="ARBA00023305"/>
    </source>
</evidence>
<keyword evidence="2" id="KW-0716">Sensory transduction</keyword>
<feature type="domain" description="EF-hand" evidence="10">
    <location>
        <begin position="119"/>
        <end position="154"/>
    </location>
</feature>
<dbReference type="InterPro" id="IPR018247">
    <property type="entry name" value="EF_Hand_1_Ca_BS"/>
</dbReference>
<keyword evidence="5" id="KW-0677">Repeat</keyword>
<keyword evidence="7" id="KW-0449">Lipoprotein</keyword>
<dbReference type="CTD" id="2978"/>
<keyword evidence="6" id="KW-0106">Calcium</keyword>
<dbReference type="GO" id="GO:0001917">
    <property type="term" value="C:photoreceptor inner segment"/>
    <property type="evidence" value="ECO:0007669"/>
    <property type="project" value="TreeGrafter"/>
</dbReference>
<dbReference type="Proteomes" id="UP000504617">
    <property type="component" value="Unplaced"/>
</dbReference>
<evidence type="ECO:0000313" key="12">
    <source>
        <dbReference type="RefSeq" id="XP_013907291.1"/>
    </source>
</evidence>
<sequence>MAQEEKGTEALLKSSDPAFKPQKKCPAALGYKMEQALISEYFPQVIYSGGFKPECLSFAFYNPNYSNSYNPFYTLQKPTCGYRYCRDTDHRRKVMDIERDGYIDFMEYVAALSLVLKGKVEQKLKWYFKLYDVDGNGCIDRDELLNIIKAIRTINPCQEVMSAEEFTDMVFNKIDVNGDGDLSLEEFIDGVQKDEVLLDILTRSLDLKHIFDKIQNDGKNPETTGEPTKNE</sequence>
<evidence type="ECO:0000259" key="10">
    <source>
        <dbReference type="PROSITE" id="PS50222"/>
    </source>
</evidence>
<dbReference type="InterPro" id="IPR054446">
    <property type="entry name" value="CIMIP3-like"/>
</dbReference>
<dbReference type="AlphaFoldDB" id="A0A6I9WYS1"/>
<dbReference type="GO" id="GO:0007601">
    <property type="term" value="P:visual perception"/>
    <property type="evidence" value="ECO:0007669"/>
    <property type="project" value="UniProtKB-KW"/>
</dbReference>
<dbReference type="Pfam" id="PF13499">
    <property type="entry name" value="EF-hand_7"/>
    <property type="match status" value="1"/>
</dbReference>
<evidence type="ECO:0000256" key="4">
    <source>
        <dbReference type="ARBA" id="ARBA00022723"/>
    </source>
</evidence>
<feature type="domain" description="EF-hand" evidence="10">
    <location>
        <begin position="93"/>
        <end position="118"/>
    </location>
</feature>
<dbReference type="OrthoDB" id="191686at2759"/>
<dbReference type="GO" id="GO:0120199">
    <property type="term" value="C:cone photoreceptor outer segment"/>
    <property type="evidence" value="ECO:0007669"/>
    <property type="project" value="TreeGrafter"/>
</dbReference>
<evidence type="ECO:0000313" key="11">
    <source>
        <dbReference type="Proteomes" id="UP000504617"/>
    </source>
</evidence>
<keyword evidence="8" id="KW-0844">Vision</keyword>
<keyword evidence="3" id="KW-0519">Myristate</keyword>
<dbReference type="SUPFAM" id="SSF47473">
    <property type="entry name" value="EF-hand"/>
    <property type="match status" value="1"/>
</dbReference>
<dbReference type="InterPro" id="IPR011992">
    <property type="entry name" value="EF-hand-dom_pair"/>
</dbReference>
<name>A0A6I9WYS1_9SAUR</name>
<dbReference type="PROSITE" id="PS50222">
    <property type="entry name" value="EF_HAND_2"/>
    <property type="match status" value="3"/>
</dbReference>
<dbReference type="PANTHER" id="PTHR23055">
    <property type="entry name" value="CALCIUM BINDING PROTEINS"/>
    <property type="match status" value="1"/>
</dbReference>
<dbReference type="KEGG" id="tsr:106537599"/>
<reference evidence="12" key="1">
    <citation type="submission" date="2025-08" db="UniProtKB">
        <authorList>
            <consortium name="RefSeq"/>
        </authorList>
    </citation>
    <scope>IDENTIFICATION</scope>
    <source>
        <tissue evidence="12">Skeletal muscle</tissue>
    </source>
</reference>
<dbReference type="InterPro" id="IPR002048">
    <property type="entry name" value="EF_hand_dom"/>
</dbReference>
<evidence type="ECO:0000256" key="6">
    <source>
        <dbReference type="ARBA" id="ARBA00022837"/>
    </source>
</evidence>
<dbReference type="PRINTS" id="PR00450">
    <property type="entry name" value="RECOVERIN"/>
</dbReference>
<dbReference type="CDD" id="cd00051">
    <property type="entry name" value="EFh"/>
    <property type="match status" value="2"/>
</dbReference>